<gene>
    <name evidence="1" type="primary">pxpA</name>
    <name evidence="2" type="ORF">B7C42_04823</name>
</gene>
<comment type="similarity">
    <text evidence="1">Belongs to the LamB/PxpA family.</text>
</comment>
<dbReference type="CDD" id="cd10787">
    <property type="entry name" value="LamB_YcsF_like"/>
    <property type="match status" value="1"/>
</dbReference>
<dbReference type="GO" id="GO:0005975">
    <property type="term" value="P:carbohydrate metabolic process"/>
    <property type="evidence" value="ECO:0007669"/>
    <property type="project" value="InterPro"/>
</dbReference>
<sequence length="249" mass="25901">MVIDLNSDLGEGYGAYTMGDDEALLDVVTSANIACGFHGGDPVIMRRTCDLAVAHGVRIGAHISYRDLAGFGRREMAVSPAELTAESIYQIGALEGFARAAGDRVRYVKPHGALYHSAASDPAAAEAVVAAMLTFGGLSLLGPADSELARAAEAAGIPFYAEGFADRAYTPEGRLVPRGRAGAVLAAEAALGQAVSIAVDGYAHTVAGDPVRVEVRSLCVHGDSPDAVRMARSIRQSLLDKGVELRSFT</sequence>
<dbReference type="SUPFAM" id="SSF88713">
    <property type="entry name" value="Glycoside hydrolase/deacetylase"/>
    <property type="match status" value="1"/>
</dbReference>
<dbReference type="GO" id="GO:0017168">
    <property type="term" value="F:5-oxoprolinase (ATP-hydrolyzing) activity"/>
    <property type="evidence" value="ECO:0007669"/>
    <property type="project" value="UniProtKB-UniRule"/>
</dbReference>
<dbReference type="Pfam" id="PF03746">
    <property type="entry name" value="LamB_YcsF"/>
    <property type="match status" value="1"/>
</dbReference>
<dbReference type="Gene3D" id="3.20.20.370">
    <property type="entry name" value="Glycoside hydrolase/deacetylase"/>
    <property type="match status" value="1"/>
</dbReference>
<comment type="caution">
    <text evidence="2">The sequence shown here is derived from an EMBL/GenBank/DDBJ whole genome shotgun (WGS) entry which is preliminary data.</text>
</comment>
<comment type="subunit">
    <text evidence="1">Forms a complex composed of PxpA, PxpB and PxpC.</text>
</comment>
<comment type="catalytic activity">
    <reaction evidence="1">
        <text>5-oxo-L-proline + ATP + 2 H2O = L-glutamate + ADP + phosphate + H(+)</text>
        <dbReference type="Rhea" id="RHEA:10348"/>
        <dbReference type="ChEBI" id="CHEBI:15377"/>
        <dbReference type="ChEBI" id="CHEBI:15378"/>
        <dbReference type="ChEBI" id="CHEBI:29985"/>
        <dbReference type="ChEBI" id="CHEBI:30616"/>
        <dbReference type="ChEBI" id="CHEBI:43474"/>
        <dbReference type="ChEBI" id="CHEBI:58402"/>
        <dbReference type="ChEBI" id="CHEBI:456216"/>
        <dbReference type="EC" id="3.5.2.9"/>
    </reaction>
</comment>
<accession>A0A231H284</accession>
<protein>
    <recommendedName>
        <fullName evidence="1">5-oxoprolinase subunit A</fullName>
        <shortName evidence="1">5-OPase subunit A</shortName>
        <ecNumber evidence="1">3.5.2.9</ecNumber>
    </recommendedName>
    <alternativeName>
        <fullName evidence="1">5-oxoprolinase (ATP-hydrolyzing) subunit A</fullName>
    </alternativeName>
</protein>
<dbReference type="InterPro" id="IPR005501">
    <property type="entry name" value="LamB/YcsF/PxpA-like"/>
</dbReference>
<evidence type="ECO:0000256" key="1">
    <source>
        <dbReference type="HAMAP-Rule" id="MF_00691"/>
    </source>
</evidence>
<dbReference type="AlphaFoldDB" id="A0A231H284"/>
<keyword evidence="1" id="KW-0378">Hydrolase</keyword>
<dbReference type="GO" id="GO:0005524">
    <property type="term" value="F:ATP binding"/>
    <property type="evidence" value="ECO:0007669"/>
    <property type="project" value="UniProtKB-UniRule"/>
</dbReference>
<name>A0A231H284_9NOCA</name>
<evidence type="ECO:0000313" key="3">
    <source>
        <dbReference type="Proteomes" id="UP000215506"/>
    </source>
</evidence>
<dbReference type="EMBL" id="NGAF01000011">
    <property type="protein sequence ID" value="OXR42937.1"/>
    <property type="molecule type" value="Genomic_DNA"/>
</dbReference>
<dbReference type="HAMAP" id="MF_00691">
    <property type="entry name" value="PxpA"/>
    <property type="match status" value="1"/>
</dbReference>
<dbReference type="EC" id="3.5.2.9" evidence="1"/>
<reference evidence="2 3" key="1">
    <citation type="submission" date="2017-07" db="EMBL/GenBank/DDBJ databases">
        <title>First draft Genome Sequence of Nocardia cerradoensis isolated from human infection.</title>
        <authorList>
            <person name="Carrasco G."/>
        </authorList>
    </citation>
    <scope>NUCLEOTIDE SEQUENCE [LARGE SCALE GENOMIC DNA]</scope>
    <source>
        <strain evidence="2 3">CNM20130759</strain>
    </source>
</reference>
<dbReference type="InterPro" id="IPR011330">
    <property type="entry name" value="Glyco_hydro/deAcase_b/a-brl"/>
</dbReference>
<keyword evidence="3" id="KW-1185">Reference proteome</keyword>
<dbReference type="Proteomes" id="UP000215506">
    <property type="component" value="Unassembled WGS sequence"/>
</dbReference>
<dbReference type="NCBIfam" id="NF003814">
    <property type="entry name" value="PRK05406.1-3"/>
    <property type="match status" value="1"/>
</dbReference>
<dbReference type="RefSeq" id="WP_039778377.1">
    <property type="nucleotide sequence ID" value="NZ_JAAXOR010000001.1"/>
</dbReference>
<keyword evidence="1" id="KW-0067">ATP-binding</keyword>
<evidence type="ECO:0000313" key="2">
    <source>
        <dbReference type="EMBL" id="OXR42937.1"/>
    </source>
</evidence>
<dbReference type="PANTHER" id="PTHR30292:SF0">
    <property type="entry name" value="5-OXOPROLINASE SUBUNIT A"/>
    <property type="match status" value="1"/>
</dbReference>
<comment type="function">
    <text evidence="1">Catalyzes the cleavage of 5-oxoproline to form L-glutamate coupled to the hydrolysis of ATP to ADP and inorganic phosphate.</text>
</comment>
<proteinExistence type="inferred from homology"/>
<keyword evidence="1" id="KW-0547">Nucleotide-binding</keyword>
<dbReference type="NCBIfam" id="NF003816">
    <property type="entry name" value="PRK05406.1-5"/>
    <property type="match status" value="1"/>
</dbReference>
<dbReference type="PANTHER" id="PTHR30292">
    <property type="entry name" value="UNCHARACTERIZED PROTEIN YBGL-RELATED"/>
    <property type="match status" value="1"/>
</dbReference>
<organism evidence="2 3">
    <name type="scientific">Nocardia cerradoensis</name>
    <dbReference type="NCBI Taxonomy" id="85688"/>
    <lineage>
        <taxon>Bacteria</taxon>
        <taxon>Bacillati</taxon>
        <taxon>Actinomycetota</taxon>
        <taxon>Actinomycetes</taxon>
        <taxon>Mycobacteriales</taxon>
        <taxon>Nocardiaceae</taxon>
        <taxon>Nocardia</taxon>
    </lineage>
</organism>